<name>R7U0P6_CAPTE</name>
<keyword evidence="3" id="KW-1185">Reference proteome</keyword>
<dbReference type="CDD" id="cd00022">
    <property type="entry name" value="BIR"/>
    <property type="match status" value="1"/>
</dbReference>
<organism evidence="1">
    <name type="scientific">Capitella teleta</name>
    <name type="common">Polychaete worm</name>
    <dbReference type="NCBI Taxonomy" id="283909"/>
    <lineage>
        <taxon>Eukaryota</taxon>
        <taxon>Metazoa</taxon>
        <taxon>Spiralia</taxon>
        <taxon>Lophotrochozoa</taxon>
        <taxon>Annelida</taxon>
        <taxon>Polychaeta</taxon>
        <taxon>Sedentaria</taxon>
        <taxon>Scolecida</taxon>
        <taxon>Capitellidae</taxon>
        <taxon>Capitella</taxon>
    </lineage>
</organism>
<dbReference type="PROSITE" id="PS50143">
    <property type="entry name" value="BIR_REPEAT_2"/>
    <property type="match status" value="1"/>
</dbReference>
<dbReference type="AlphaFoldDB" id="R7U0P6"/>
<sequence length="71" mass="8107">MKTEANRMKTFETSWSDNFPVTATSLAKAGFYFIGPQDRVICAFCEGTIYNWISGDDPIQEHMRLFPSCSF</sequence>
<dbReference type="InterPro" id="IPR050784">
    <property type="entry name" value="IAP"/>
</dbReference>
<dbReference type="GO" id="GO:0005634">
    <property type="term" value="C:nucleus"/>
    <property type="evidence" value="ECO:0007669"/>
    <property type="project" value="TreeGrafter"/>
</dbReference>
<dbReference type="GO" id="GO:0031398">
    <property type="term" value="P:positive regulation of protein ubiquitination"/>
    <property type="evidence" value="ECO:0007669"/>
    <property type="project" value="TreeGrafter"/>
</dbReference>
<dbReference type="PANTHER" id="PTHR10044:SF139">
    <property type="entry name" value="DEATH-ASSOCIATED INHIBITOR OF APOPTOSIS 2"/>
    <property type="match status" value="1"/>
</dbReference>
<dbReference type="GO" id="GO:0061630">
    <property type="term" value="F:ubiquitin protein ligase activity"/>
    <property type="evidence" value="ECO:0007669"/>
    <property type="project" value="TreeGrafter"/>
</dbReference>
<reference evidence="2" key="3">
    <citation type="submission" date="2015-06" db="UniProtKB">
        <authorList>
            <consortium name="EnsemblMetazoa"/>
        </authorList>
    </citation>
    <scope>IDENTIFICATION</scope>
</reference>
<dbReference type="GO" id="GO:0043027">
    <property type="term" value="F:cysteine-type endopeptidase inhibitor activity involved in apoptotic process"/>
    <property type="evidence" value="ECO:0007669"/>
    <property type="project" value="TreeGrafter"/>
</dbReference>
<gene>
    <name evidence="1" type="ORF">CAPTEDRAFT_49564</name>
</gene>
<dbReference type="SMART" id="SM00238">
    <property type="entry name" value="BIR"/>
    <property type="match status" value="1"/>
</dbReference>
<dbReference type="STRING" id="283909.R7U0P6"/>
<dbReference type="EMBL" id="AMQN01009884">
    <property type="status" value="NOT_ANNOTATED_CDS"/>
    <property type="molecule type" value="Genomic_DNA"/>
</dbReference>
<dbReference type="GO" id="GO:0005737">
    <property type="term" value="C:cytoplasm"/>
    <property type="evidence" value="ECO:0007669"/>
    <property type="project" value="TreeGrafter"/>
</dbReference>
<dbReference type="GO" id="GO:0051726">
    <property type="term" value="P:regulation of cell cycle"/>
    <property type="evidence" value="ECO:0007669"/>
    <property type="project" value="TreeGrafter"/>
</dbReference>
<dbReference type="GO" id="GO:0043066">
    <property type="term" value="P:negative regulation of apoptotic process"/>
    <property type="evidence" value="ECO:0007669"/>
    <property type="project" value="TreeGrafter"/>
</dbReference>
<feature type="non-terminal residue" evidence="1">
    <location>
        <position position="71"/>
    </location>
</feature>
<protein>
    <submittedName>
        <fullName evidence="1 2">Uncharacterized protein</fullName>
    </submittedName>
</protein>
<reference evidence="1 3" key="2">
    <citation type="journal article" date="2013" name="Nature">
        <title>Insights into bilaterian evolution from three spiralian genomes.</title>
        <authorList>
            <person name="Simakov O."/>
            <person name="Marletaz F."/>
            <person name="Cho S.J."/>
            <person name="Edsinger-Gonzales E."/>
            <person name="Havlak P."/>
            <person name="Hellsten U."/>
            <person name="Kuo D.H."/>
            <person name="Larsson T."/>
            <person name="Lv J."/>
            <person name="Arendt D."/>
            <person name="Savage R."/>
            <person name="Osoegawa K."/>
            <person name="de Jong P."/>
            <person name="Grimwood J."/>
            <person name="Chapman J.A."/>
            <person name="Shapiro H."/>
            <person name="Aerts A."/>
            <person name="Otillar R.P."/>
            <person name="Terry A.Y."/>
            <person name="Boore J.L."/>
            <person name="Grigoriev I.V."/>
            <person name="Lindberg D.R."/>
            <person name="Seaver E.C."/>
            <person name="Weisblat D.A."/>
            <person name="Putnam N.H."/>
            <person name="Rokhsar D.S."/>
        </authorList>
    </citation>
    <scope>NUCLEOTIDE SEQUENCE</scope>
    <source>
        <strain evidence="1 3">I ESC-2004</strain>
    </source>
</reference>
<evidence type="ECO:0000313" key="1">
    <source>
        <dbReference type="EMBL" id="ELT99768.1"/>
    </source>
</evidence>
<dbReference type="EMBL" id="KB306507">
    <property type="protein sequence ID" value="ELT99768.1"/>
    <property type="molecule type" value="Genomic_DNA"/>
</dbReference>
<dbReference type="OrthoDB" id="6063402at2759"/>
<dbReference type="SUPFAM" id="SSF57924">
    <property type="entry name" value="Inhibitor of apoptosis (IAP) repeat"/>
    <property type="match status" value="1"/>
</dbReference>
<evidence type="ECO:0000313" key="3">
    <source>
        <dbReference type="Proteomes" id="UP000014760"/>
    </source>
</evidence>
<evidence type="ECO:0000313" key="2">
    <source>
        <dbReference type="EnsemblMetazoa" id="CapteP49564"/>
    </source>
</evidence>
<dbReference type="Proteomes" id="UP000014760">
    <property type="component" value="Unassembled WGS sequence"/>
</dbReference>
<dbReference type="Gene3D" id="1.10.1170.10">
    <property type="entry name" value="Inhibitor Of Apoptosis Protein (2mihbC-IAP-1), Chain A"/>
    <property type="match status" value="1"/>
</dbReference>
<dbReference type="Pfam" id="PF00653">
    <property type="entry name" value="BIR"/>
    <property type="match status" value="1"/>
</dbReference>
<dbReference type="EnsemblMetazoa" id="CapteT49564">
    <property type="protein sequence ID" value="CapteP49564"/>
    <property type="gene ID" value="CapteG49564"/>
</dbReference>
<dbReference type="PANTHER" id="PTHR10044">
    <property type="entry name" value="INHIBITOR OF APOPTOSIS"/>
    <property type="match status" value="1"/>
</dbReference>
<accession>R7U0P6</accession>
<proteinExistence type="predicted"/>
<reference evidence="3" key="1">
    <citation type="submission" date="2012-12" db="EMBL/GenBank/DDBJ databases">
        <authorList>
            <person name="Hellsten U."/>
            <person name="Grimwood J."/>
            <person name="Chapman J.A."/>
            <person name="Shapiro H."/>
            <person name="Aerts A."/>
            <person name="Otillar R.P."/>
            <person name="Terry A.Y."/>
            <person name="Boore J.L."/>
            <person name="Simakov O."/>
            <person name="Marletaz F."/>
            <person name="Cho S.-J."/>
            <person name="Edsinger-Gonzales E."/>
            <person name="Havlak P."/>
            <person name="Kuo D.-H."/>
            <person name="Larsson T."/>
            <person name="Lv J."/>
            <person name="Arendt D."/>
            <person name="Savage R."/>
            <person name="Osoegawa K."/>
            <person name="de Jong P."/>
            <person name="Lindberg D.R."/>
            <person name="Seaver E.C."/>
            <person name="Weisblat D.A."/>
            <person name="Putnam N.H."/>
            <person name="Grigoriev I.V."/>
            <person name="Rokhsar D.S."/>
        </authorList>
    </citation>
    <scope>NUCLEOTIDE SEQUENCE</scope>
    <source>
        <strain evidence="3">I ESC-2004</strain>
    </source>
</reference>
<dbReference type="InterPro" id="IPR001370">
    <property type="entry name" value="BIR_rpt"/>
</dbReference>
<dbReference type="HOGENOM" id="CLU_016347_5_2_1"/>